<keyword evidence="1" id="KW-1185">Reference proteome</keyword>
<dbReference type="PaxDb" id="121845-A0A3Q0IIQ8"/>
<accession>A0A3Q0IIQ8</accession>
<reference evidence="2" key="1">
    <citation type="submission" date="2025-08" db="UniProtKB">
        <authorList>
            <consortium name="RefSeq"/>
        </authorList>
    </citation>
    <scope>IDENTIFICATION</scope>
</reference>
<protein>
    <submittedName>
        <fullName evidence="2">Uncharacterized protein LOC113465645</fullName>
    </submittedName>
</protein>
<evidence type="ECO:0000313" key="1">
    <source>
        <dbReference type="Proteomes" id="UP000079169"/>
    </source>
</evidence>
<name>A0A3Q0IIQ8_DIACI</name>
<dbReference type="KEGG" id="dci:113465645"/>
<proteinExistence type="predicted"/>
<dbReference type="AlphaFoldDB" id="A0A3Q0IIQ8"/>
<gene>
    <name evidence="2" type="primary">LOC113465645</name>
</gene>
<dbReference type="RefSeq" id="XP_026676121.1">
    <property type="nucleotide sequence ID" value="XM_026820320.1"/>
</dbReference>
<organism evidence="1 2">
    <name type="scientific">Diaphorina citri</name>
    <name type="common">Asian citrus psyllid</name>
    <dbReference type="NCBI Taxonomy" id="121845"/>
    <lineage>
        <taxon>Eukaryota</taxon>
        <taxon>Metazoa</taxon>
        <taxon>Ecdysozoa</taxon>
        <taxon>Arthropoda</taxon>
        <taxon>Hexapoda</taxon>
        <taxon>Insecta</taxon>
        <taxon>Pterygota</taxon>
        <taxon>Neoptera</taxon>
        <taxon>Paraneoptera</taxon>
        <taxon>Hemiptera</taxon>
        <taxon>Sternorrhyncha</taxon>
        <taxon>Psylloidea</taxon>
        <taxon>Psyllidae</taxon>
        <taxon>Diaphorininae</taxon>
        <taxon>Diaphorina</taxon>
    </lineage>
</organism>
<evidence type="ECO:0000313" key="2">
    <source>
        <dbReference type="RefSeq" id="XP_026676121.1"/>
    </source>
</evidence>
<dbReference type="Proteomes" id="UP000079169">
    <property type="component" value="Unplaced"/>
</dbReference>
<dbReference type="GeneID" id="113465645"/>
<sequence length="144" mass="16347">MHTFSVQGAKKKTVNPSRDQVLNSFLPHVPTVGDIPACLATRTKHVESFKEFAVPFIVAVGPSLRQVQQYDLVISKTVSYTFDKFLPALVVLYKIFWVFDLPYPKESLPVWMVIQRAFFEMTSSYDIVGTPVQELLNELGYSSQ</sequence>